<comment type="similarity">
    <text evidence="1">Belongs to the peptidase M43B family.</text>
</comment>
<keyword evidence="13" id="KW-1185">Reference proteome</keyword>
<name>A0A3S3QU06_9FLAO</name>
<keyword evidence="6" id="KW-0862">Zinc</keyword>
<dbReference type="PANTHER" id="PTHR47466:SF1">
    <property type="entry name" value="METALLOPROTEASE MEP1 (AFU_ORTHOLOGUE AFUA_1G07730)-RELATED"/>
    <property type="match status" value="1"/>
</dbReference>
<dbReference type="Pfam" id="PF18962">
    <property type="entry name" value="Por_Secre_tail"/>
    <property type="match status" value="1"/>
</dbReference>
<keyword evidence="8" id="KW-1015">Disulfide bond</keyword>
<protein>
    <submittedName>
        <fullName evidence="12">T9SS type A sorting domain-containing protein</fullName>
    </submittedName>
</protein>
<dbReference type="RefSeq" id="WP_128388100.1">
    <property type="nucleotide sequence ID" value="NZ_SBII01000001.1"/>
</dbReference>
<keyword evidence="5" id="KW-0378">Hydrolase</keyword>
<evidence type="ECO:0000256" key="8">
    <source>
        <dbReference type="ARBA" id="ARBA00023157"/>
    </source>
</evidence>
<dbReference type="InterPro" id="IPR026444">
    <property type="entry name" value="Secre_tail"/>
</dbReference>
<dbReference type="Proteomes" id="UP000287527">
    <property type="component" value="Unassembled WGS sequence"/>
</dbReference>
<evidence type="ECO:0000256" key="2">
    <source>
        <dbReference type="ARBA" id="ARBA00022670"/>
    </source>
</evidence>
<evidence type="ECO:0000256" key="9">
    <source>
        <dbReference type="SAM" id="SignalP"/>
    </source>
</evidence>
<evidence type="ECO:0000259" key="11">
    <source>
        <dbReference type="Pfam" id="PF18962"/>
    </source>
</evidence>
<dbReference type="NCBIfam" id="TIGR04183">
    <property type="entry name" value="Por_Secre_tail"/>
    <property type="match status" value="1"/>
</dbReference>
<keyword evidence="4 9" id="KW-0732">Signal</keyword>
<feature type="domain" description="Peptidase M43 pregnancy-associated plasma-A" evidence="10">
    <location>
        <begin position="189"/>
        <end position="345"/>
    </location>
</feature>
<evidence type="ECO:0000256" key="4">
    <source>
        <dbReference type="ARBA" id="ARBA00022729"/>
    </source>
</evidence>
<evidence type="ECO:0000313" key="12">
    <source>
        <dbReference type="EMBL" id="RWX03544.1"/>
    </source>
</evidence>
<sequence length="448" mass="48922">MKKNITLRGAALAAFLSVSFMSQAQEQPRKFGKIPMTLNEYGAIRCATTENEQILSESYSTRADKAQFESWISQKMQEGALERDPKSGNAIYMIPVVVHVIHNGDAVGQNENISDAQVESQIRVLNEDFGGMIGTPGEDLSGGLGGDTQIRFCLAKIDQFGSPTNGIDRVNGFVATYNDRDSVEGIKSDTSWDPTKYFNIWVVNWGGQISDLLGYAQFPTQTTLQGVPPGGSNSTDGIAICYRNFGYTNPSSAAPYNRGRTASHEAGHFLGLRHIWGDDGGCNSTDYVADTPVAKEENRGCNEGYDSCPTQPGLDMVQNYMDYTNDACMYLFTKGQGVRMRTVLDNSPNRKSLLTSGVCGTASSQEFQYLLETTVYPNPTQDVLNISVASENMPDSYTIFNSLGQTITTVNNVTNASLTVNTSAYSNGIYFIKINKGAESRTIKFVKN</sequence>
<evidence type="ECO:0000256" key="5">
    <source>
        <dbReference type="ARBA" id="ARBA00022801"/>
    </source>
</evidence>
<dbReference type="OrthoDB" id="6278496at2"/>
<feature type="signal peptide" evidence="9">
    <location>
        <begin position="1"/>
        <end position="24"/>
    </location>
</feature>
<dbReference type="GO" id="GO:0046872">
    <property type="term" value="F:metal ion binding"/>
    <property type="evidence" value="ECO:0007669"/>
    <property type="project" value="UniProtKB-KW"/>
</dbReference>
<feature type="chain" id="PRO_5018703533" evidence="9">
    <location>
        <begin position="25"/>
        <end position="448"/>
    </location>
</feature>
<proteinExistence type="inferred from homology"/>
<evidence type="ECO:0000256" key="1">
    <source>
        <dbReference type="ARBA" id="ARBA00008721"/>
    </source>
</evidence>
<dbReference type="GO" id="GO:0006508">
    <property type="term" value="P:proteolysis"/>
    <property type="evidence" value="ECO:0007669"/>
    <property type="project" value="UniProtKB-KW"/>
</dbReference>
<dbReference type="CDD" id="cd04275">
    <property type="entry name" value="ZnMc_pappalysin_like"/>
    <property type="match status" value="1"/>
</dbReference>
<evidence type="ECO:0000313" key="13">
    <source>
        <dbReference type="Proteomes" id="UP000287527"/>
    </source>
</evidence>
<organism evidence="12 13">
    <name type="scientific">Flavobacterium cerinum</name>
    <dbReference type="NCBI Taxonomy" id="2502784"/>
    <lineage>
        <taxon>Bacteria</taxon>
        <taxon>Pseudomonadati</taxon>
        <taxon>Bacteroidota</taxon>
        <taxon>Flavobacteriia</taxon>
        <taxon>Flavobacteriales</taxon>
        <taxon>Flavobacteriaceae</taxon>
        <taxon>Flavobacterium</taxon>
    </lineage>
</organism>
<keyword evidence="7" id="KW-0482">Metalloprotease</keyword>
<evidence type="ECO:0000256" key="3">
    <source>
        <dbReference type="ARBA" id="ARBA00022723"/>
    </source>
</evidence>
<reference evidence="12 13" key="1">
    <citation type="submission" date="2019-01" db="EMBL/GenBank/DDBJ databases">
        <title>Flavobacterium sp. nov.,isolated from freshwater.</title>
        <authorList>
            <person name="Zhang R."/>
            <person name="Du Z.-J."/>
        </authorList>
    </citation>
    <scope>NUCLEOTIDE SEQUENCE [LARGE SCALE GENOMIC DNA]</scope>
    <source>
        <strain evidence="12 13">1E403</strain>
    </source>
</reference>
<dbReference type="InterPro" id="IPR008754">
    <property type="entry name" value="Peptidase_M43"/>
</dbReference>
<dbReference type="Gene3D" id="3.40.390.10">
    <property type="entry name" value="Collagenase (Catalytic Domain)"/>
    <property type="match status" value="1"/>
</dbReference>
<evidence type="ECO:0000259" key="10">
    <source>
        <dbReference type="Pfam" id="PF05572"/>
    </source>
</evidence>
<dbReference type="GO" id="GO:0008237">
    <property type="term" value="F:metallopeptidase activity"/>
    <property type="evidence" value="ECO:0007669"/>
    <property type="project" value="UniProtKB-KW"/>
</dbReference>
<evidence type="ECO:0000256" key="7">
    <source>
        <dbReference type="ARBA" id="ARBA00023049"/>
    </source>
</evidence>
<comment type="caution">
    <text evidence="12">The sequence shown here is derived from an EMBL/GenBank/DDBJ whole genome shotgun (WGS) entry which is preliminary data.</text>
</comment>
<accession>A0A3S3QU06</accession>
<dbReference type="InterPro" id="IPR024079">
    <property type="entry name" value="MetalloPept_cat_dom_sf"/>
</dbReference>
<evidence type="ECO:0000256" key="6">
    <source>
        <dbReference type="ARBA" id="ARBA00022833"/>
    </source>
</evidence>
<dbReference type="Pfam" id="PF05572">
    <property type="entry name" value="Peptidase_M43"/>
    <property type="match status" value="1"/>
</dbReference>
<dbReference type="EMBL" id="SBII01000001">
    <property type="protein sequence ID" value="RWX03544.1"/>
    <property type="molecule type" value="Genomic_DNA"/>
</dbReference>
<gene>
    <name evidence="12" type="ORF">EPI11_01030</name>
</gene>
<dbReference type="SUPFAM" id="SSF55486">
    <property type="entry name" value="Metalloproteases ('zincins'), catalytic domain"/>
    <property type="match status" value="1"/>
</dbReference>
<feature type="domain" description="Secretion system C-terminal sorting" evidence="11">
    <location>
        <begin position="375"/>
        <end position="445"/>
    </location>
</feature>
<keyword evidence="3" id="KW-0479">Metal-binding</keyword>
<dbReference type="PANTHER" id="PTHR47466">
    <property type="match status" value="1"/>
</dbReference>
<dbReference type="AlphaFoldDB" id="A0A3S3QU06"/>
<keyword evidence="2" id="KW-0645">Protease</keyword>